<accession>A0A9I9E1Y8</accession>
<evidence type="ECO:0000313" key="1">
    <source>
        <dbReference type="EnsemblPlants" id="MELO3C027631.2.1"/>
    </source>
</evidence>
<protein>
    <submittedName>
        <fullName evidence="1">Uncharacterized protein</fullName>
    </submittedName>
</protein>
<reference evidence="1" key="1">
    <citation type="submission" date="2023-03" db="UniProtKB">
        <authorList>
            <consortium name="EnsemblPlants"/>
        </authorList>
    </citation>
    <scope>IDENTIFICATION</scope>
</reference>
<sequence length="32" mass="3421">MKRRGQQCCQLNEGEGRDGKACVLASLLVLSG</sequence>
<name>A0A9I9E1Y8_CUCME</name>
<proteinExistence type="predicted"/>
<dbReference type="AlphaFoldDB" id="A0A9I9E1Y8"/>
<organism evidence="1">
    <name type="scientific">Cucumis melo</name>
    <name type="common">Muskmelon</name>
    <dbReference type="NCBI Taxonomy" id="3656"/>
    <lineage>
        <taxon>Eukaryota</taxon>
        <taxon>Viridiplantae</taxon>
        <taxon>Streptophyta</taxon>
        <taxon>Embryophyta</taxon>
        <taxon>Tracheophyta</taxon>
        <taxon>Spermatophyta</taxon>
        <taxon>Magnoliopsida</taxon>
        <taxon>eudicotyledons</taxon>
        <taxon>Gunneridae</taxon>
        <taxon>Pentapetalae</taxon>
        <taxon>rosids</taxon>
        <taxon>fabids</taxon>
        <taxon>Cucurbitales</taxon>
        <taxon>Cucurbitaceae</taxon>
        <taxon>Benincaseae</taxon>
        <taxon>Cucumis</taxon>
    </lineage>
</organism>
<dbReference type="EnsemblPlants" id="MELO3C027631.2.1">
    <property type="protein sequence ID" value="MELO3C027631.2.1"/>
    <property type="gene ID" value="MELO3C027631.2"/>
</dbReference>
<dbReference type="Gramene" id="MELO3C027631.2.1">
    <property type="protein sequence ID" value="MELO3C027631.2.1"/>
    <property type="gene ID" value="MELO3C027631.2"/>
</dbReference>